<name>A0ABT2N1J4_9CYAN</name>
<evidence type="ECO:0000313" key="2">
    <source>
        <dbReference type="EMBL" id="MCT7969991.1"/>
    </source>
</evidence>
<keyword evidence="1" id="KW-1133">Transmembrane helix</keyword>
<accession>A0ABT2N1J4</accession>
<proteinExistence type="predicted"/>
<organism evidence="2 3">
    <name type="scientific">Laspinema palackyanum D2a</name>
    <dbReference type="NCBI Taxonomy" id="2953684"/>
    <lineage>
        <taxon>Bacteria</taxon>
        <taxon>Bacillati</taxon>
        <taxon>Cyanobacteriota</taxon>
        <taxon>Cyanophyceae</taxon>
        <taxon>Oscillatoriophycideae</taxon>
        <taxon>Oscillatoriales</taxon>
        <taxon>Laspinemataceae</taxon>
        <taxon>Laspinema</taxon>
        <taxon>Laspinema palackyanum</taxon>
    </lineage>
</organism>
<evidence type="ECO:0000256" key="1">
    <source>
        <dbReference type="SAM" id="Phobius"/>
    </source>
</evidence>
<keyword evidence="1" id="KW-0472">Membrane</keyword>
<protein>
    <submittedName>
        <fullName evidence="2">Uncharacterized protein</fullName>
    </submittedName>
</protein>
<keyword evidence="1" id="KW-0812">Transmembrane</keyword>
<feature type="transmembrane region" description="Helical" evidence="1">
    <location>
        <begin position="107"/>
        <end position="129"/>
    </location>
</feature>
<comment type="caution">
    <text evidence="2">The sequence shown here is derived from an EMBL/GenBank/DDBJ whole genome shotgun (WGS) entry which is preliminary data.</text>
</comment>
<gene>
    <name evidence="2" type="ORF">NG799_27125</name>
</gene>
<dbReference type="RefSeq" id="WP_368009427.1">
    <property type="nucleotide sequence ID" value="NZ_JAMXFF010000068.1"/>
</dbReference>
<dbReference type="Proteomes" id="UP001525890">
    <property type="component" value="Unassembled WGS sequence"/>
</dbReference>
<feature type="transmembrane region" description="Helical" evidence="1">
    <location>
        <begin position="50"/>
        <end position="70"/>
    </location>
</feature>
<reference evidence="2 3" key="1">
    <citation type="journal article" date="2022" name="Front. Microbiol.">
        <title>High genomic differentiation and limited gene flow indicate recent cryptic speciation within the genus Laspinema (cyanobacteria).</title>
        <authorList>
            <person name="Stanojkovic A."/>
            <person name="Skoupy S."/>
            <person name="Skaloud P."/>
            <person name="Dvorak P."/>
        </authorList>
    </citation>
    <scope>NUCLEOTIDE SEQUENCE [LARGE SCALE GENOMIC DNA]</scope>
    <source>
        <strain evidence="2 3">D2a</strain>
    </source>
</reference>
<feature type="transmembrane region" description="Helical" evidence="1">
    <location>
        <begin position="20"/>
        <end position="43"/>
    </location>
</feature>
<keyword evidence="3" id="KW-1185">Reference proteome</keyword>
<sequence length="172" mass="19321">MSSLNKSPESFMTSEMRKYWLSMVLPCVLGMWVFISFHALVVLKDFLTLFHYFFILFASLTGPLLTFAVLPIPEGFLFASFLLIILLPVACAYIIKPGFRTAIVSRVGICIWIATGYFWLALMTSIGFADCIYKGSCLVPLLSIANPTSEESRPLQLSNNPYLLEFVRVARA</sequence>
<evidence type="ECO:0000313" key="3">
    <source>
        <dbReference type="Proteomes" id="UP001525890"/>
    </source>
</evidence>
<dbReference type="EMBL" id="JAMXFF010000068">
    <property type="protein sequence ID" value="MCT7969991.1"/>
    <property type="molecule type" value="Genomic_DNA"/>
</dbReference>
<feature type="transmembrane region" description="Helical" evidence="1">
    <location>
        <begin position="76"/>
        <end position="95"/>
    </location>
</feature>